<dbReference type="InterPro" id="IPR051012">
    <property type="entry name" value="CellSynth/LPSAsmb/PSIAsmb"/>
</dbReference>
<dbReference type="PANTHER" id="PTHR45586:SF1">
    <property type="entry name" value="LIPOPOLYSACCHARIDE ASSEMBLY PROTEIN B"/>
    <property type="match status" value="1"/>
</dbReference>
<accession>Q07GG5</accession>
<dbReference type="eggNOG" id="COG2956">
    <property type="taxonomic scope" value="Bacteria"/>
</dbReference>
<dbReference type="SUPFAM" id="SSF48452">
    <property type="entry name" value="TPR-like"/>
    <property type="match status" value="4"/>
</dbReference>
<organism evidence="3 4">
    <name type="scientific">Roseobacter denitrificans (strain ATCC 33942 / OCh 114)</name>
    <name type="common">Erythrobacter sp. (strain OCh 114)</name>
    <name type="synonym">Roseobacter denitrificans</name>
    <dbReference type="NCBI Taxonomy" id="375451"/>
    <lineage>
        <taxon>Bacteria</taxon>
        <taxon>Pseudomonadati</taxon>
        <taxon>Pseudomonadota</taxon>
        <taxon>Alphaproteobacteria</taxon>
        <taxon>Rhodobacterales</taxon>
        <taxon>Roseobacteraceae</taxon>
        <taxon>Roseobacter</taxon>
    </lineage>
</organism>
<evidence type="ECO:0000313" key="4">
    <source>
        <dbReference type="Proteomes" id="UP000007029"/>
    </source>
</evidence>
<dbReference type="AlphaFoldDB" id="Q07GG5"/>
<dbReference type="SMART" id="SM00028">
    <property type="entry name" value="TPR"/>
    <property type="match status" value="5"/>
</dbReference>
<evidence type="ECO:0000256" key="2">
    <source>
        <dbReference type="ARBA" id="ARBA00022803"/>
    </source>
</evidence>
<dbReference type="InterPro" id="IPR019734">
    <property type="entry name" value="TPR_rpt"/>
</dbReference>
<dbReference type="Proteomes" id="UP000007029">
    <property type="component" value="Plasmid pTB2"/>
</dbReference>
<dbReference type="InterPro" id="IPR011990">
    <property type="entry name" value="TPR-like_helical_dom_sf"/>
</dbReference>
<reference evidence="3 4" key="1">
    <citation type="journal article" date="2007" name="J. Bacteriol.">
        <title>The complete genome sequence of Roseobacter denitrificans reveals a mixotrophic rather than photosynthetic metabolism.</title>
        <authorList>
            <person name="Swingley W.D."/>
            <person name="Sadekar S."/>
            <person name="Mastrian S.D."/>
            <person name="Matthies H.J."/>
            <person name="Hao J."/>
            <person name="Ramos H."/>
            <person name="Acharya C.R."/>
            <person name="Conrad A.L."/>
            <person name="Taylor H.L."/>
            <person name="Dejesa L.C."/>
            <person name="Shah M.K."/>
            <person name="O'huallachain M.E."/>
            <person name="Lince M.T."/>
            <person name="Blankenship R.E."/>
            <person name="Beatty J.T."/>
            <person name="Touchman J.W."/>
        </authorList>
    </citation>
    <scope>NUCLEOTIDE SEQUENCE [LARGE SCALE GENOMIC DNA]</scope>
    <source>
        <strain evidence="4">ATCC 33942 / OCh 114</strain>
        <plasmid evidence="3 4">pTB2</plasmid>
    </source>
</reference>
<proteinExistence type="predicted"/>
<dbReference type="Pfam" id="PF13432">
    <property type="entry name" value="TPR_16"/>
    <property type="match status" value="2"/>
</dbReference>
<dbReference type="HOGENOM" id="CLU_007251_1_0_5"/>
<dbReference type="KEGG" id="rde:RD1_B0025"/>
<dbReference type="Pfam" id="PF14559">
    <property type="entry name" value="TPR_19"/>
    <property type="match status" value="1"/>
</dbReference>
<evidence type="ECO:0000313" key="3">
    <source>
        <dbReference type="EMBL" id="ABI93434.1"/>
    </source>
</evidence>
<keyword evidence="3" id="KW-0614">Plasmid</keyword>
<name>Q07GG5_ROSDO</name>
<dbReference type="eggNOG" id="COG0457">
    <property type="taxonomic scope" value="Bacteria"/>
</dbReference>
<sequence>MLVAVLTLSACKSSEERAEEYYQSGLELIEAGDYDRGIVELRNVFEFDGSHRDARFLLATTLLEQRNNIRGAYGQFLRLAEQYPNDAETRIMLSEMAFNGTNWEELERHGTRAIELAPDEPRVKAIEIALAYRAASLANDDPARREQARAAQDLLGALPDSVMLRKLVLDALLLNGDMTQALIELDWLLEREPENMLYWRQRLNILSQNDDMEGIETQLLGMVERFPEDTETKQMLLRFYLSREENDKAEAFLRQLADRAAPDDNAPRADLVNYLLQTQGPEAALAELDAAIAEEEDPVPFQTIRAGIIFAQGETTEAIMELEGVLEGAEPSEQTNDIKVALARMMLSTGNEVGARAQVEEVLVADEGHPAALKMQASWQIRADEAEAAINNLRLALDRAPEDAQAMSLMAEAYARSGRPELSQDFLALAVEASGNAPAESLRYAQLLIGQERYLPAEDTLLPALRLAPRNVDLLAALGNLYLRMDDMGRTEQVINTLKSIETPAAEQASTQLEAQWISARNGVEEAMSYLESIALSADATLGNQVELVRVKLATGDTAGALTLARDILADNPDNLSLRAITASVEAANGNLEDAATTYRDILEAEPQAANVWLELARVTQRLEGTNAANAVVDEALSIVPDNPNLLWASASYKEQDGDIDGAIEIYESLYERNSSSVVVANNLASLLSTYRTDEASLERAWVVARRFRDADVPAMQDTFGWILFRRGEVSEALPYLEDAAQGLPNDPLVQYHLGKAYEALERPEDAMAQFRKVVQIAGPDDQRAQVIEARNSVAATEN</sequence>
<gene>
    <name evidence="3" type="ordered locus">RD1_B0025</name>
</gene>
<keyword evidence="2" id="KW-0802">TPR repeat</keyword>
<protein>
    <submittedName>
        <fullName evidence="3">TPR repeat domain protein, putative</fullName>
    </submittedName>
</protein>
<dbReference type="EMBL" id="CP000465">
    <property type="protein sequence ID" value="ABI93434.1"/>
    <property type="molecule type" value="Genomic_DNA"/>
</dbReference>
<dbReference type="PANTHER" id="PTHR45586">
    <property type="entry name" value="TPR REPEAT-CONTAINING PROTEIN PA4667"/>
    <property type="match status" value="1"/>
</dbReference>
<geneLocation type="plasmid" evidence="3 4">
    <name>pTB2</name>
</geneLocation>
<evidence type="ECO:0000256" key="1">
    <source>
        <dbReference type="ARBA" id="ARBA00022737"/>
    </source>
</evidence>
<dbReference type="Gene3D" id="1.25.40.10">
    <property type="entry name" value="Tetratricopeptide repeat domain"/>
    <property type="match status" value="4"/>
</dbReference>
<keyword evidence="4" id="KW-1185">Reference proteome</keyword>
<keyword evidence="1" id="KW-0677">Repeat</keyword>